<reference evidence="1 2" key="1">
    <citation type="submission" date="2016-06" db="EMBL/GenBank/DDBJ databases">
        <title>Genome sequence of Clostridium acetireducens DSM 10703.</title>
        <authorList>
            <person name="Poehlein A."/>
            <person name="Fluechter S."/>
            <person name="Duerre P."/>
            <person name="Daniel R."/>
        </authorList>
    </citation>
    <scope>NUCLEOTIDE SEQUENCE [LARGE SCALE GENOMIC DNA]</scope>
    <source>
        <strain evidence="1 2">DSM 10703</strain>
    </source>
</reference>
<dbReference type="Gene3D" id="3.30.160.170">
    <property type="entry name" value="FlaG-like"/>
    <property type="match status" value="1"/>
</dbReference>
<name>A0A1E8EZC7_9CLOT</name>
<dbReference type="PANTHER" id="PTHR37166">
    <property type="entry name" value="PROTEIN FLAG"/>
    <property type="match status" value="1"/>
</dbReference>
<dbReference type="AlphaFoldDB" id="A0A1E8EZC7"/>
<proteinExistence type="predicted"/>
<keyword evidence="1" id="KW-0966">Cell projection</keyword>
<keyword evidence="1" id="KW-0282">Flagellum</keyword>
<comment type="caution">
    <text evidence="1">The sequence shown here is derived from an EMBL/GenBank/DDBJ whole genome shotgun (WGS) entry which is preliminary data.</text>
</comment>
<keyword evidence="2" id="KW-1185">Reference proteome</keyword>
<dbReference type="STRING" id="1121290.CLAOCE_10060"/>
<dbReference type="SUPFAM" id="SSF160214">
    <property type="entry name" value="FlaG-like"/>
    <property type="match status" value="1"/>
</dbReference>
<dbReference type="InterPro" id="IPR005186">
    <property type="entry name" value="FlaG"/>
</dbReference>
<dbReference type="Pfam" id="PF03646">
    <property type="entry name" value="FlaG"/>
    <property type="match status" value="1"/>
</dbReference>
<dbReference type="EMBL" id="LZFO01000011">
    <property type="protein sequence ID" value="OFI06506.1"/>
    <property type="molecule type" value="Genomic_DNA"/>
</dbReference>
<accession>A0A1E8EZC7</accession>
<gene>
    <name evidence="1" type="ORF">CLOACE_10060</name>
</gene>
<dbReference type="RefSeq" id="WP_242866396.1">
    <property type="nucleotide sequence ID" value="NZ_LZFO01000011.1"/>
</dbReference>
<protein>
    <submittedName>
        <fullName evidence="1">Flagellar protein FlaG</fullName>
    </submittedName>
</protein>
<evidence type="ECO:0000313" key="1">
    <source>
        <dbReference type="EMBL" id="OFI06506.1"/>
    </source>
</evidence>
<organism evidence="1 2">
    <name type="scientific">Clostridium acetireducens DSM 10703</name>
    <dbReference type="NCBI Taxonomy" id="1121290"/>
    <lineage>
        <taxon>Bacteria</taxon>
        <taxon>Bacillati</taxon>
        <taxon>Bacillota</taxon>
        <taxon>Clostridia</taxon>
        <taxon>Eubacteriales</taxon>
        <taxon>Clostridiaceae</taxon>
        <taxon>Clostridium</taxon>
    </lineage>
</organism>
<dbReference type="InterPro" id="IPR035924">
    <property type="entry name" value="FlaG-like_sf"/>
</dbReference>
<dbReference type="Proteomes" id="UP000175744">
    <property type="component" value="Unassembled WGS sequence"/>
</dbReference>
<dbReference type="PATRIC" id="fig|1121290.3.peg.1005"/>
<keyword evidence="1" id="KW-0969">Cilium</keyword>
<dbReference type="PANTHER" id="PTHR37166:SF1">
    <property type="entry name" value="PROTEIN FLAG"/>
    <property type="match status" value="1"/>
</dbReference>
<sequence length="126" mass="14862">MEIKPINMQINIENDYYTNANRLEIEQISKEIPDTMVQNAYPRKNTYGEKKPEEKEVKKSVDKLNKLLEDKETYLQYEVYGKFNDITIKIINKKTKETIKEIPPKKIIDMVAKLCELAGFFVDEKV</sequence>
<evidence type="ECO:0000313" key="2">
    <source>
        <dbReference type="Proteomes" id="UP000175744"/>
    </source>
</evidence>